<feature type="non-terminal residue" evidence="1">
    <location>
        <position position="1"/>
    </location>
</feature>
<keyword evidence="2" id="KW-1185">Reference proteome</keyword>
<comment type="caution">
    <text evidence="1">The sequence shown here is derived from an EMBL/GenBank/DDBJ whole genome shotgun (WGS) entry which is preliminary data.</text>
</comment>
<evidence type="ECO:0000313" key="1">
    <source>
        <dbReference type="EMBL" id="CAK0882088.1"/>
    </source>
</evidence>
<gene>
    <name evidence="1" type="ORF">PCOR1329_LOCUS64724</name>
</gene>
<protein>
    <submittedName>
        <fullName evidence="1">Uncharacterized protein</fullName>
    </submittedName>
</protein>
<proteinExistence type="predicted"/>
<reference evidence="1" key="1">
    <citation type="submission" date="2023-10" db="EMBL/GenBank/DDBJ databases">
        <authorList>
            <person name="Chen Y."/>
            <person name="Shah S."/>
            <person name="Dougan E. K."/>
            <person name="Thang M."/>
            <person name="Chan C."/>
        </authorList>
    </citation>
    <scope>NUCLEOTIDE SEQUENCE [LARGE SCALE GENOMIC DNA]</scope>
</reference>
<accession>A0ABN9W9S2</accession>
<evidence type="ECO:0000313" key="2">
    <source>
        <dbReference type="Proteomes" id="UP001189429"/>
    </source>
</evidence>
<organism evidence="1 2">
    <name type="scientific">Prorocentrum cordatum</name>
    <dbReference type="NCBI Taxonomy" id="2364126"/>
    <lineage>
        <taxon>Eukaryota</taxon>
        <taxon>Sar</taxon>
        <taxon>Alveolata</taxon>
        <taxon>Dinophyceae</taxon>
        <taxon>Prorocentrales</taxon>
        <taxon>Prorocentraceae</taxon>
        <taxon>Prorocentrum</taxon>
    </lineage>
</organism>
<dbReference type="Proteomes" id="UP001189429">
    <property type="component" value="Unassembled WGS sequence"/>
</dbReference>
<name>A0ABN9W9S2_9DINO</name>
<sequence>AAPDRDLVALSLQRWRAEAKVVAEAEGAGTGTALATAEDPSHGTETGARRIARTAVDEVVGHSIIITTMVSARGNAIELATAIGAEIATEIVGADLGEKIREAEKTALKLDPTHAKLRRDAVAKEEAERAQAQGEAIVKAIDAKFNEFIAGQRALVGEKRILTSLQRRHAAAEMGHFAQLTTGTLEEFQTACEGRWANREFLKLIHRLFETYKPDVKPPRYKGERILAAFDILRTAQ</sequence>
<dbReference type="EMBL" id="CAUYUJ010018268">
    <property type="protein sequence ID" value="CAK0882088.1"/>
    <property type="molecule type" value="Genomic_DNA"/>
</dbReference>